<reference evidence="2" key="1">
    <citation type="submission" date="2020-03" db="EMBL/GenBank/DDBJ databases">
        <title>A high-quality chromosome-level genome assembly of a woody plant with both climbing and erect habits, Rhamnella rubrinervis.</title>
        <authorList>
            <person name="Lu Z."/>
            <person name="Yang Y."/>
            <person name="Zhu X."/>
            <person name="Sun Y."/>
        </authorList>
    </citation>
    <scope>NUCLEOTIDE SEQUENCE</scope>
    <source>
        <strain evidence="2">BYM</strain>
        <tissue evidence="2">Leaf</tissue>
    </source>
</reference>
<evidence type="ECO:0000256" key="1">
    <source>
        <dbReference type="SAM" id="Coils"/>
    </source>
</evidence>
<proteinExistence type="predicted"/>
<name>A0A8K0DVI4_9ROSA</name>
<evidence type="ECO:0000313" key="3">
    <source>
        <dbReference type="Proteomes" id="UP000796880"/>
    </source>
</evidence>
<dbReference type="AlphaFoldDB" id="A0A8K0DVI4"/>
<feature type="coiled-coil region" evidence="1">
    <location>
        <begin position="1"/>
        <end position="38"/>
    </location>
</feature>
<keyword evidence="3" id="KW-1185">Reference proteome</keyword>
<comment type="caution">
    <text evidence="2">The sequence shown here is derived from an EMBL/GenBank/DDBJ whole genome shotgun (WGS) entry which is preliminary data.</text>
</comment>
<gene>
    <name evidence="2" type="ORF">FNV43_RR21635</name>
</gene>
<accession>A0A8K0DVI4</accession>
<dbReference type="OrthoDB" id="551672at2759"/>
<sequence length="105" mass="12171">MKDLTSEVSRLQIANNQIQQLIKAREQASIQIDFQEQSVGEAQKMELNDQFGSLNSFVDCIKDTNARTVDIPVLKMHWYRLEEKNLAERDVQIKYIFYLGPHGIS</sequence>
<evidence type="ECO:0000313" key="2">
    <source>
        <dbReference type="EMBL" id="KAF3434550.1"/>
    </source>
</evidence>
<keyword evidence="1" id="KW-0175">Coiled coil</keyword>
<organism evidence="2 3">
    <name type="scientific">Rhamnella rubrinervis</name>
    <dbReference type="NCBI Taxonomy" id="2594499"/>
    <lineage>
        <taxon>Eukaryota</taxon>
        <taxon>Viridiplantae</taxon>
        <taxon>Streptophyta</taxon>
        <taxon>Embryophyta</taxon>
        <taxon>Tracheophyta</taxon>
        <taxon>Spermatophyta</taxon>
        <taxon>Magnoliopsida</taxon>
        <taxon>eudicotyledons</taxon>
        <taxon>Gunneridae</taxon>
        <taxon>Pentapetalae</taxon>
        <taxon>rosids</taxon>
        <taxon>fabids</taxon>
        <taxon>Rosales</taxon>
        <taxon>Rhamnaceae</taxon>
        <taxon>rhamnoid group</taxon>
        <taxon>Rhamneae</taxon>
        <taxon>Rhamnella</taxon>
    </lineage>
</organism>
<protein>
    <submittedName>
        <fullName evidence="2">Uncharacterized protein</fullName>
    </submittedName>
</protein>
<dbReference type="Proteomes" id="UP000796880">
    <property type="component" value="Unassembled WGS sequence"/>
</dbReference>
<dbReference type="EMBL" id="VOIH02000010">
    <property type="protein sequence ID" value="KAF3434550.1"/>
    <property type="molecule type" value="Genomic_DNA"/>
</dbReference>